<accession>A0A1H4BI01</accession>
<dbReference type="Proteomes" id="UP000199656">
    <property type="component" value="Unassembled WGS sequence"/>
</dbReference>
<dbReference type="InterPro" id="IPR029069">
    <property type="entry name" value="HotDog_dom_sf"/>
</dbReference>
<dbReference type="AlphaFoldDB" id="A0A1H4BI01"/>
<dbReference type="STRING" id="408074.SAMN05660909_02078"/>
<dbReference type="RefSeq" id="WP_089761318.1">
    <property type="nucleotide sequence ID" value="NZ_BKAT01000011.1"/>
</dbReference>
<dbReference type="GO" id="GO:0047617">
    <property type="term" value="F:fatty acyl-CoA hydrolase activity"/>
    <property type="evidence" value="ECO:0007669"/>
    <property type="project" value="TreeGrafter"/>
</dbReference>
<evidence type="ECO:0000256" key="1">
    <source>
        <dbReference type="ARBA" id="ARBA00005953"/>
    </source>
</evidence>
<dbReference type="InterPro" id="IPR050563">
    <property type="entry name" value="4-hydroxybenzoyl-CoA_TE"/>
</dbReference>
<evidence type="ECO:0000313" key="3">
    <source>
        <dbReference type="EMBL" id="SEA47793.1"/>
    </source>
</evidence>
<sequence>MFISTTTIRVRYGETDQMGYLYYGNYGLYFEVGRAEAIRELGFSYKELEEQGVIMPVAELNIKYLRPAYYDDLITVKTILKELPKSSKIQFHSELYNEKGELLNVGVTTLVFIDVKTKQKAGLPEELKKRLQPFFREDAAS</sequence>
<evidence type="ECO:0000313" key="4">
    <source>
        <dbReference type="Proteomes" id="UP000199656"/>
    </source>
</evidence>
<organism evidence="3 4">
    <name type="scientific">Chitinophaga terrae</name>
    <name type="common">ex Kim and Jung 2007</name>
    <dbReference type="NCBI Taxonomy" id="408074"/>
    <lineage>
        <taxon>Bacteria</taxon>
        <taxon>Pseudomonadati</taxon>
        <taxon>Bacteroidota</taxon>
        <taxon>Chitinophagia</taxon>
        <taxon>Chitinophagales</taxon>
        <taxon>Chitinophagaceae</taxon>
        <taxon>Chitinophaga</taxon>
    </lineage>
</organism>
<dbReference type="Pfam" id="PF13279">
    <property type="entry name" value="4HBT_2"/>
    <property type="match status" value="1"/>
</dbReference>
<comment type="similarity">
    <text evidence="1">Belongs to the 4-hydroxybenzoyl-CoA thioesterase family.</text>
</comment>
<gene>
    <name evidence="3" type="ORF">SAMN05660909_02078</name>
</gene>
<dbReference type="PANTHER" id="PTHR31793">
    <property type="entry name" value="4-HYDROXYBENZOYL-COA THIOESTERASE FAMILY MEMBER"/>
    <property type="match status" value="1"/>
</dbReference>
<evidence type="ECO:0000256" key="2">
    <source>
        <dbReference type="ARBA" id="ARBA00022801"/>
    </source>
</evidence>
<dbReference type="CDD" id="cd00586">
    <property type="entry name" value="4HBT"/>
    <property type="match status" value="1"/>
</dbReference>
<dbReference type="PANTHER" id="PTHR31793:SF27">
    <property type="entry name" value="NOVEL THIOESTERASE SUPERFAMILY DOMAIN AND SAPOSIN A-TYPE DOMAIN CONTAINING PROTEIN (0610012H03RIK)"/>
    <property type="match status" value="1"/>
</dbReference>
<keyword evidence="4" id="KW-1185">Reference proteome</keyword>
<dbReference type="InterPro" id="IPR006684">
    <property type="entry name" value="YbgC/YbaW"/>
</dbReference>
<dbReference type="NCBIfam" id="TIGR00051">
    <property type="entry name" value="YbgC/FadM family acyl-CoA thioesterase"/>
    <property type="match status" value="1"/>
</dbReference>
<dbReference type="SUPFAM" id="SSF54637">
    <property type="entry name" value="Thioesterase/thiol ester dehydrase-isomerase"/>
    <property type="match status" value="1"/>
</dbReference>
<name>A0A1H4BI01_9BACT</name>
<dbReference type="EMBL" id="FNRL01000008">
    <property type="protein sequence ID" value="SEA47793.1"/>
    <property type="molecule type" value="Genomic_DNA"/>
</dbReference>
<dbReference type="PIRSF" id="PIRSF003230">
    <property type="entry name" value="YbgC"/>
    <property type="match status" value="1"/>
</dbReference>
<dbReference type="OrthoDB" id="9800856at2"/>
<keyword evidence="2 3" id="KW-0378">Hydrolase</keyword>
<proteinExistence type="inferred from homology"/>
<dbReference type="Gene3D" id="3.10.129.10">
    <property type="entry name" value="Hotdog Thioesterase"/>
    <property type="match status" value="1"/>
</dbReference>
<protein>
    <submittedName>
        <fullName evidence="3">Acyl-CoA thioester hydrolase</fullName>
    </submittedName>
</protein>
<reference evidence="4" key="1">
    <citation type="submission" date="2016-10" db="EMBL/GenBank/DDBJ databases">
        <authorList>
            <person name="Varghese N."/>
            <person name="Submissions S."/>
        </authorList>
    </citation>
    <scope>NUCLEOTIDE SEQUENCE [LARGE SCALE GENOMIC DNA]</scope>
    <source>
        <strain evidence="4">DSM 23920</strain>
    </source>
</reference>